<dbReference type="EMBL" id="PP511379">
    <property type="protein sequence ID" value="XCD03673.1"/>
    <property type="molecule type" value="Genomic_DNA"/>
</dbReference>
<sequence length="67" mass="7884">MKMIETIRKALQKLKGIKKPVPTPEEMEVIKAYRMKILFEPPCFRLCCPFRKEARKEADSRKTGKDT</sequence>
<organism evidence="1">
    <name type="scientific">Dulem virus 40</name>
    <dbReference type="NCBI Taxonomy" id="3145758"/>
    <lineage>
        <taxon>Viruses</taxon>
        <taxon>Duplodnaviria</taxon>
        <taxon>Heunggongvirae</taxon>
        <taxon>Uroviricota</taxon>
        <taxon>Caudoviricetes</taxon>
    </lineage>
</organism>
<accession>A0AAU8AUQ3</accession>
<protein>
    <submittedName>
        <fullName evidence="1">Uncharacterized protein</fullName>
    </submittedName>
</protein>
<proteinExistence type="predicted"/>
<name>A0AAU8AUQ3_9CAUD</name>
<reference evidence="1" key="1">
    <citation type="submission" date="2024-03" db="EMBL/GenBank/DDBJ databases">
        <title>Diverse circular DNA viruses in blood, oral, and fecal samples of captive lemurs.</title>
        <authorList>
            <person name="Paietta E.N."/>
            <person name="Kraberger S."/>
            <person name="Lund M.C."/>
            <person name="Custer J.M."/>
            <person name="Vargas K.M."/>
            <person name="Ehmke E.E."/>
            <person name="Yoder A.D."/>
            <person name="Varsani A."/>
        </authorList>
    </citation>
    <scope>NUCLEOTIDE SEQUENCE</scope>
    <source>
        <strain evidence="1">Duke_21_1</strain>
    </source>
</reference>
<evidence type="ECO:0000313" key="1">
    <source>
        <dbReference type="EMBL" id="XCD03673.1"/>
    </source>
</evidence>